<dbReference type="SUPFAM" id="SSF52540">
    <property type="entry name" value="P-loop containing nucleoside triphosphate hydrolases"/>
    <property type="match status" value="1"/>
</dbReference>
<keyword evidence="4 8" id="KW-0812">Transmembrane</keyword>
<sequence length="471" mass="54280">MAKRSVEVQVLDSDFSVLLRESVTYEFKMESRPKQRFRNFIMFLMFLALTGIIYFSYFCSDSSCSLTPQVRVRQATWSATMNDGISADSDEMMRLGYSIQDSLGQPLSLHSSPINSKTSNPGLSYDDVLNENFQFDMNAHDVMVFLHIQKTGGTSFGKHLVQDLDLQRPCSCQRKRKRCYCFRPNRNENWLFSRYSTGWKCGLHADWTELTSCVDAEFDKNEGDSVKRRYFYITLLREPIARYLSEFRHVQRGATWKHARHWCGGREATPGELPLCYHGESWSGVTLDEFISCPHNLAHNRQTRMMSDLALVGCYNTSYMSTGERNRVMLASAKRNLAAMAFFSLTEFQKIGQYVFEETFNLRFGVPFEQHNATLSSTTLSSLPPSKLRKIHELNALDLELYEFAKTLMYKRFNKLKSRDPQFAERFANLGRLPGRTEFNWDQAIEDTTITSNTDFNTLQVSSYGSLDASV</sequence>
<evidence type="ECO:0000256" key="2">
    <source>
        <dbReference type="ARBA" id="ARBA00010109"/>
    </source>
</evidence>
<comment type="function">
    <text evidence="8">6-O-sulfation enzyme which catalyzes the transfer of sulfate from 3'-phosphoadenosine 5'-phosphosulfate (PAPS) to position 6 of the N-sulfoglucosamine residue (GlcNS) of heparan sulfate.</text>
</comment>
<reference evidence="9 10" key="1">
    <citation type="submission" date="2023-09" db="EMBL/GenBank/DDBJ databases">
        <title>Nesidiocoris tenuis whole genome shotgun sequence.</title>
        <authorList>
            <person name="Shibata T."/>
            <person name="Shimoda M."/>
            <person name="Kobayashi T."/>
            <person name="Uehara T."/>
        </authorList>
    </citation>
    <scope>NUCLEOTIDE SEQUENCE [LARGE SCALE GENOMIC DNA]</scope>
    <source>
        <strain evidence="9 10">Japan</strain>
    </source>
</reference>
<keyword evidence="10" id="KW-1185">Reference proteome</keyword>
<organism evidence="9 10">
    <name type="scientific">Nesidiocoris tenuis</name>
    <dbReference type="NCBI Taxonomy" id="355587"/>
    <lineage>
        <taxon>Eukaryota</taxon>
        <taxon>Metazoa</taxon>
        <taxon>Ecdysozoa</taxon>
        <taxon>Arthropoda</taxon>
        <taxon>Hexapoda</taxon>
        <taxon>Insecta</taxon>
        <taxon>Pterygota</taxon>
        <taxon>Neoptera</taxon>
        <taxon>Paraneoptera</taxon>
        <taxon>Hemiptera</taxon>
        <taxon>Heteroptera</taxon>
        <taxon>Panheteroptera</taxon>
        <taxon>Cimicomorpha</taxon>
        <taxon>Miridae</taxon>
        <taxon>Dicyphina</taxon>
        <taxon>Nesidiocoris</taxon>
    </lineage>
</organism>
<dbReference type="PANTHER" id="PTHR12812:SF0">
    <property type="entry name" value="HEPARAN-SULFATE 6-O-SULFOTRANSFERASE"/>
    <property type="match status" value="1"/>
</dbReference>
<keyword evidence="3 8" id="KW-0808">Transferase</keyword>
<evidence type="ECO:0000313" key="9">
    <source>
        <dbReference type="EMBL" id="BES97731.1"/>
    </source>
</evidence>
<dbReference type="EMBL" id="AP028916">
    <property type="protein sequence ID" value="BES97731.1"/>
    <property type="molecule type" value="Genomic_DNA"/>
</dbReference>
<keyword evidence="7" id="KW-0325">Glycoprotein</keyword>
<evidence type="ECO:0000256" key="3">
    <source>
        <dbReference type="ARBA" id="ARBA00022679"/>
    </source>
</evidence>
<dbReference type="InterPro" id="IPR005331">
    <property type="entry name" value="Sulfotransferase"/>
</dbReference>
<feature type="transmembrane region" description="Helical" evidence="8">
    <location>
        <begin position="37"/>
        <end position="57"/>
    </location>
</feature>
<dbReference type="Proteomes" id="UP001307889">
    <property type="component" value="Chromosome 8"/>
</dbReference>
<evidence type="ECO:0000256" key="8">
    <source>
        <dbReference type="RuleBase" id="RU364122"/>
    </source>
</evidence>
<comment type="similarity">
    <text evidence="2 8">Belongs to the sulfotransferase 6 family.</text>
</comment>
<dbReference type="InterPro" id="IPR010635">
    <property type="entry name" value="Heparan_SO4-6-sulfoTrfase"/>
</dbReference>
<dbReference type="InterPro" id="IPR027417">
    <property type="entry name" value="P-loop_NTPase"/>
</dbReference>
<evidence type="ECO:0000256" key="6">
    <source>
        <dbReference type="ARBA" id="ARBA00023136"/>
    </source>
</evidence>
<gene>
    <name evidence="9" type="ORF">NTJ_10546</name>
</gene>
<dbReference type="PANTHER" id="PTHR12812">
    <property type="entry name" value="HEPARAN SULFATE 6-O-SULFOTRANSFERASE 3"/>
    <property type="match status" value="1"/>
</dbReference>
<dbReference type="Pfam" id="PF03567">
    <property type="entry name" value="Sulfotransfer_2"/>
    <property type="match status" value="1"/>
</dbReference>
<evidence type="ECO:0000256" key="7">
    <source>
        <dbReference type="ARBA" id="ARBA00023180"/>
    </source>
</evidence>
<keyword evidence="5 8" id="KW-1133">Transmembrane helix</keyword>
<evidence type="ECO:0000313" key="10">
    <source>
        <dbReference type="Proteomes" id="UP001307889"/>
    </source>
</evidence>
<dbReference type="EC" id="2.8.2.-" evidence="8"/>
<proteinExistence type="inferred from homology"/>
<comment type="subcellular location">
    <subcellularLocation>
        <location evidence="1">Membrane</location>
        <topology evidence="1">Single-pass membrane protein</topology>
    </subcellularLocation>
    <subcellularLocation>
        <location evidence="8">Membrane</location>
        <topology evidence="8">Single-pass type II membrane protein</topology>
    </subcellularLocation>
</comment>
<keyword evidence="6 8" id="KW-0472">Membrane</keyword>
<name>A0ABN7AZY9_9HEMI</name>
<accession>A0ABN7AZY9</accession>
<protein>
    <recommendedName>
        <fullName evidence="8">Heparan-sulfate 6-O-sulfotransferase</fullName>
        <ecNumber evidence="8">2.8.2.-</ecNumber>
    </recommendedName>
</protein>
<evidence type="ECO:0000256" key="5">
    <source>
        <dbReference type="ARBA" id="ARBA00022989"/>
    </source>
</evidence>
<evidence type="ECO:0000256" key="4">
    <source>
        <dbReference type="ARBA" id="ARBA00022692"/>
    </source>
</evidence>
<comment type="catalytic activity">
    <reaction evidence="8">
        <text>alpha-D-glucosaminyl-[heparan sulfate](n) + 3'-phosphoadenylyl sulfate = 6-sulfo-alpha-D-glucosaminyl-[heparan sulfate](n) + adenosine 3',5'-bisphosphate + H(+)</text>
        <dbReference type="Rhea" id="RHEA:56604"/>
        <dbReference type="Rhea" id="RHEA-COMP:9830"/>
        <dbReference type="Rhea" id="RHEA-COMP:14621"/>
        <dbReference type="ChEBI" id="CHEBI:15378"/>
        <dbReference type="ChEBI" id="CHEBI:58339"/>
        <dbReference type="ChEBI" id="CHEBI:58343"/>
        <dbReference type="ChEBI" id="CHEBI:58388"/>
        <dbReference type="ChEBI" id="CHEBI:140604"/>
    </reaction>
</comment>
<keyword evidence="8" id="KW-0735">Signal-anchor</keyword>
<evidence type="ECO:0000256" key="1">
    <source>
        <dbReference type="ARBA" id="ARBA00004167"/>
    </source>
</evidence>
<dbReference type="Gene3D" id="3.40.50.300">
    <property type="entry name" value="P-loop containing nucleotide triphosphate hydrolases"/>
    <property type="match status" value="1"/>
</dbReference>